<dbReference type="CDD" id="cd02888">
    <property type="entry name" value="RNR_II_dimer"/>
    <property type="match status" value="1"/>
</dbReference>
<dbReference type="GO" id="GO:0071897">
    <property type="term" value="P:DNA biosynthetic process"/>
    <property type="evidence" value="ECO:0007669"/>
    <property type="project" value="UniProtKB-KW"/>
</dbReference>
<evidence type="ECO:0000313" key="17">
    <source>
        <dbReference type="EMBL" id="GIM30671.1"/>
    </source>
</evidence>
<keyword evidence="18" id="KW-1185">Reference proteome</keyword>
<dbReference type="Pfam" id="PF08471">
    <property type="entry name" value="Ribonuc_red_2_N"/>
    <property type="match status" value="1"/>
</dbReference>
<evidence type="ECO:0000256" key="11">
    <source>
        <dbReference type="ARBA" id="ARBA00025437"/>
    </source>
</evidence>
<evidence type="ECO:0000259" key="14">
    <source>
        <dbReference type="Pfam" id="PF02867"/>
    </source>
</evidence>
<evidence type="ECO:0000256" key="13">
    <source>
        <dbReference type="RuleBase" id="RU364064"/>
    </source>
</evidence>
<comment type="catalytic activity">
    <reaction evidence="12 13">
        <text>a 2'-deoxyribonucleoside 5'-diphosphate + [thioredoxin]-disulfide + H2O = a ribonucleoside 5'-diphosphate + [thioredoxin]-dithiol</text>
        <dbReference type="Rhea" id="RHEA:23252"/>
        <dbReference type="Rhea" id="RHEA-COMP:10698"/>
        <dbReference type="Rhea" id="RHEA-COMP:10700"/>
        <dbReference type="ChEBI" id="CHEBI:15377"/>
        <dbReference type="ChEBI" id="CHEBI:29950"/>
        <dbReference type="ChEBI" id="CHEBI:50058"/>
        <dbReference type="ChEBI" id="CHEBI:57930"/>
        <dbReference type="ChEBI" id="CHEBI:73316"/>
        <dbReference type="EC" id="1.17.4.1"/>
    </reaction>
</comment>
<dbReference type="Gene3D" id="3.20.70.20">
    <property type="match status" value="1"/>
</dbReference>
<accession>A0A919S3G3</accession>
<dbReference type="InterPro" id="IPR024434">
    <property type="entry name" value="TSCPD_dom"/>
</dbReference>
<dbReference type="InterPro" id="IPR013344">
    <property type="entry name" value="RNR_NrdJ/NrdZ"/>
</dbReference>
<dbReference type="AlphaFoldDB" id="A0A919S3G3"/>
<evidence type="ECO:0000256" key="9">
    <source>
        <dbReference type="ARBA" id="ARBA00023157"/>
    </source>
</evidence>
<evidence type="ECO:0000259" key="16">
    <source>
        <dbReference type="Pfam" id="PF12637"/>
    </source>
</evidence>
<dbReference type="Pfam" id="PF02867">
    <property type="entry name" value="Ribonuc_red_lgC"/>
    <property type="match status" value="1"/>
</dbReference>
<dbReference type="Proteomes" id="UP000679179">
    <property type="component" value="Unassembled WGS sequence"/>
</dbReference>
<reference evidence="17" key="1">
    <citation type="submission" date="2021-03" db="EMBL/GenBank/DDBJ databases">
        <title>Taxonomic study of Clostridium polyendosporum from meadow-gley soil under rice.</title>
        <authorList>
            <person name="Kobayashi H."/>
            <person name="Tanizawa Y."/>
            <person name="Yagura M."/>
        </authorList>
    </citation>
    <scope>NUCLEOTIDE SEQUENCE</scope>
    <source>
        <strain evidence="17">JCM 30710</strain>
    </source>
</reference>
<evidence type="ECO:0000256" key="12">
    <source>
        <dbReference type="ARBA" id="ARBA00047754"/>
    </source>
</evidence>
<evidence type="ECO:0000256" key="4">
    <source>
        <dbReference type="ARBA" id="ARBA00014409"/>
    </source>
</evidence>
<evidence type="ECO:0000256" key="1">
    <source>
        <dbReference type="ARBA" id="ARBA00001922"/>
    </source>
</evidence>
<evidence type="ECO:0000259" key="15">
    <source>
        <dbReference type="Pfam" id="PF08471"/>
    </source>
</evidence>
<dbReference type="NCBIfam" id="TIGR02504">
    <property type="entry name" value="NrdJ_Z"/>
    <property type="match status" value="1"/>
</dbReference>
<keyword evidence="9" id="KW-1015">Disulfide bond</keyword>
<keyword evidence="10 13" id="KW-0170">Cobalt</keyword>
<comment type="function">
    <text evidence="11 13">Catalyzes the reduction of ribonucleotides to deoxyribonucleotides. May function to provide a pool of deoxyribonucleotide precursors for DNA repair during oxygen limitation and/or for immediate growth after restoration of oxygen.</text>
</comment>
<dbReference type="PRINTS" id="PR01183">
    <property type="entry name" value="RIBORDTASEM1"/>
</dbReference>
<evidence type="ECO:0000256" key="10">
    <source>
        <dbReference type="ARBA" id="ARBA00023285"/>
    </source>
</evidence>
<evidence type="ECO:0000256" key="7">
    <source>
        <dbReference type="ARBA" id="ARBA00022741"/>
    </source>
</evidence>
<dbReference type="GO" id="GO:0031419">
    <property type="term" value="F:cobalamin binding"/>
    <property type="evidence" value="ECO:0007669"/>
    <property type="project" value="UniProtKB-KW"/>
</dbReference>
<dbReference type="PANTHER" id="PTHR43371">
    <property type="entry name" value="VITAMIN B12-DEPENDENT RIBONUCLEOTIDE REDUCTASE"/>
    <property type="match status" value="1"/>
</dbReference>
<evidence type="ECO:0000256" key="3">
    <source>
        <dbReference type="ARBA" id="ARBA00012274"/>
    </source>
</evidence>
<evidence type="ECO:0000256" key="2">
    <source>
        <dbReference type="ARBA" id="ARBA00007405"/>
    </source>
</evidence>
<comment type="similarity">
    <text evidence="2 13">Belongs to the ribonucleoside diphosphate reductase class-2 family.</text>
</comment>
<dbReference type="GO" id="GO:0050897">
    <property type="term" value="F:cobalt ion binding"/>
    <property type="evidence" value="ECO:0007669"/>
    <property type="project" value="InterPro"/>
</dbReference>
<protein>
    <recommendedName>
        <fullName evidence="4 13">Vitamin B12-dependent ribonucleotide reductase</fullName>
        <ecNumber evidence="3 13">1.17.4.1</ecNumber>
    </recommendedName>
</protein>
<comment type="cofactor">
    <cofactor evidence="1 13">
        <name>adenosylcob(III)alamin</name>
        <dbReference type="ChEBI" id="CHEBI:18408"/>
    </cofactor>
</comment>
<evidence type="ECO:0000256" key="8">
    <source>
        <dbReference type="ARBA" id="ARBA00023002"/>
    </source>
</evidence>
<dbReference type="EMBL" id="BOPZ01000050">
    <property type="protein sequence ID" value="GIM30671.1"/>
    <property type="molecule type" value="Genomic_DNA"/>
</dbReference>
<evidence type="ECO:0000313" key="18">
    <source>
        <dbReference type="Proteomes" id="UP000679179"/>
    </source>
</evidence>
<feature type="domain" description="TSCPD" evidence="16">
    <location>
        <begin position="824"/>
        <end position="920"/>
    </location>
</feature>
<dbReference type="PANTHER" id="PTHR43371:SF1">
    <property type="entry name" value="RIBONUCLEOSIDE-DIPHOSPHATE REDUCTASE"/>
    <property type="match status" value="1"/>
</dbReference>
<evidence type="ECO:0000256" key="5">
    <source>
        <dbReference type="ARBA" id="ARBA00022628"/>
    </source>
</evidence>
<proteinExistence type="inferred from homology"/>
<gene>
    <name evidence="17" type="ORF">CPJCM30710_33370</name>
</gene>
<keyword evidence="6 13" id="KW-0237">DNA synthesis</keyword>
<keyword evidence="5 13" id="KW-0846">Cobalamin</keyword>
<dbReference type="Pfam" id="PF12637">
    <property type="entry name" value="TSCPD"/>
    <property type="match status" value="1"/>
</dbReference>
<dbReference type="InterPro" id="IPR050862">
    <property type="entry name" value="RdRp_reductase_class-2"/>
</dbReference>
<sequence length="991" mass="111374">MNSLDLILTRYYTKELENTPEKDVYDLFQWKKVDVLLKDHKTGKVITDMKNLEFPIHYSQNACDIIASKYFRKAGIPNEIGYENSMRMVANRMVSFWRDALKDEGLLTTEEQEKIFYDEMVFALLNQMYAPNSPQWFNTGLAQSYGIQGNPSGNFYYNPSSKSVIGCEDYYTRTQASACFILSIEDKLLGKHSISEQYVTETKLFKGGSGCGTNYSTLRAEGERLSGGGVSSGLMSFLRGFDRNAGAIKSGGTTRRAAKMVCLNIDHPEIVEFISWKAKEEDKVRALIKMGYDSDFNGEAYATVSGQNSNNSIRISNNFMKKVDTLDINPNAEIELKGRVDPSVNRMVKIKELWDLINESAWKCADPAPQFDDTFNSWHTCPCGEDGIYNAPYNKLNSTNPCGEYAFLDDTSCNLSSINLLKFYDFRTKSFDYKGFMHVISLNQLMLEASIHWGQFPTEDIARKTYMFRSTGLGVSNLASLLMVIGYPYDSEEGRTIASSLIGLLTGYSYYISSLMAQNVGAFEKYDINKPYMLKVIRNHARVAGALNTPFEDLSYTPISINHTLLNAIEFDELSSILKESWAHVLETSESFGFRNAQVSVIAPTGTISFAMDCGSTSIEPFFSHVIYKKLVGGGYMTIVNPVIEVSLKNLGYKEEEIKHIVDYVLRTEKTNVNGIEYERLADGKLEGAPYLKEEHYPIFDTANKSGTGTRFISPEGHVKMVAAITPLISGAISKTVNLPKTSRIEDFKHIILMSWKLGVKGITLYRDSSKASQPLNTSIFEEGSFRLEDLDYHSLLEKAKEYQKSLNNVTRRTKPEGIRYGTTHPAQISDVKIYTTVNRNEKGEICEIYITTDREGTIITGLLNSLSKSISVMLQHHVPPQDISRMLRGQMYEPYGFVQRHPYIKNVTSISDLISKIIDIELGDFSRCQVKPEKLSESPYTTPLITDEKPESTKGERVYGSVCPNCSSIRMIRNGTCMVCLDCGSTTGCS</sequence>
<dbReference type="SUPFAM" id="SSF51998">
    <property type="entry name" value="PFL-like glycyl radical enzymes"/>
    <property type="match status" value="1"/>
</dbReference>
<dbReference type="NCBIfam" id="NF005122">
    <property type="entry name" value="PRK06556.1"/>
    <property type="match status" value="1"/>
</dbReference>
<name>A0A919S3G3_9CLOT</name>
<dbReference type="EC" id="1.17.4.1" evidence="3 13"/>
<dbReference type="RefSeq" id="WP_212905337.1">
    <property type="nucleotide sequence ID" value="NZ_BOPZ01000050.1"/>
</dbReference>
<dbReference type="InterPro" id="IPR000788">
    <property type="entry name" value="RNR_lg_C"/>
</dbReference>
<comment type="caution">
    <text evidence="17">The sequence shown here is derived from an EMBL/GenBank/DDBJ whole genome shotgun (WGS) entry which is preliminary data.</text>
</comment>
<feature type="domain" description="Ribonucleotide reductase large subunit C-terminal" evidence="14">
    <location>
        <begin position="177"/>
        <end position="766"/>
    </location>
</feature>
<dbReference type="InterPro" id="IPR013678">
    <property type="entry name" value="RNR_2_N"/>
</dbReference>
<feature type="domain" description="Ribonucleotide reductase class II vitamin B12-dependent N-terminal" evidence="15">
    <location>
        <begin position="35"/>
        <end position="127"/>
    </location>
</feature>
<evidence type="ECO:0000256" key="6">
    <source>
        <dbReference type="ARBA" id="ARBA00022634"/>
    </source>
</evidence>
<dbReference type="GO" id="GO:0000166">
    <property type="term" value="F:nucleotide binding"/>
    <property type="evidence" value="ECO:0007669"/>
    <property type="project" value="UniProtKB-KW"/>
</dbReference>
<keyword evidence="7 13" id="KW-0547">Nucleotide-binding</keyword>
<organism evidence="17 18">
    <name type="scientific">Clostridium polyendosporum</name>
    <dbReference type="NCBI Taxonomy" id="69208"/>
    <lineage>
        <taxon>Bacteria</taxon>
        <taxon>Bacillati</taxon>
        <taxon>Bacillota</taxon>
        <taxon>Clostridia</taxon>
        <taxon>Eubacteriales</taxon>
        <taxon>Clostridiaceae</taxon>
        <taxon>Clostridium</taxon>
    </lineage>
</organism>
<dbReference type="GO" id="GO:0004748">
    <property type="term" value="F:ribonucleoside-diphosphate reductase activity, thioredoxin disulfide as acceptor"/>
    <property type="evidence" value="ECO:0007669"/>
    <property type="project" value="UniProtKB-EC"/>
</dbReference>
<keyword evidence="8 13" id="KW-0560">Oxidoreductase</keyword>